<dbReference type="PANTHER" id="PTHR23268:SF28">
    <property type="entry name" value="T CELL RECEPTOR BETA VARIABLE 19"/>
    <property type="match status" value="1"/>
</dbReference>
<name>A0A9N7VGQ8_PLEPL</name>
<keyword evidence="1" id="KW-0391">Immunity</keyword>
<gene>
    <name evidence="2" type="ORF">PLEPLA_LOCUS37329</name>
</gene>
<comment type="caution">
    <text evidence="2">The sequence shown here is derived from an EMBL/GenBank/DDBJ whole genome shotgun (WGS) entry which is preliminary data.</text>
</comment>
<dbReference type="InterPro" id="IPR050413">
    <property type="entry name" value="TCR_beta_variable"/>
</dbReference>
<dbReference type="EMBL" id="CADEAL010004023">
    <property type="protein sequence ID" value="CAB1449644.1"/>
    <property type="molecule type" value="Genomic_DNA"/>
</dbReference>
<dbReference type="Gene3D" id="2.60.40.10">
    <property type="entry name" value="Immunoglobulins"/>
    <property type="match status" value="1"/>
</dbReference>
<dbReference type="CDD" id="cd00099">
    <property type="entry name" value="IgV"/>
    <property type="match status" value="1"/>
</dbReference>
<evidence type="ECO:0000313" key="3">
    <source>
        <dbReference type="Proteomes" id="UP001153269"/>
    </source>
</evidence>
<evidence type="ECO:0000313" key="2">
    <source>
        <dbReference type="EMBL" id="CAB1449644.1"/>
    </source>
</evidence>
<dbReference type="GO" id="GO:0005886">
    <property type="term" value="C:plasma membrane"/>
    <property type="evidence" value="ECO:0007669"/>
    <property type="project" value="TreeGrafter"/>
</dbReference>
<keyword evidence="3" id="KW-1185">Reference proteome</keyword>
<dbReference type="SUPFAM" id="SSF48726">
    <property type="entry name" value="Immunoglobulin"/>
    <property type="match status" value="1"/>
</dbReference>
<accession>A0A9N7VGQ8</accession>
<evidence type="ECO:0008006" key="4">
    <source>
        <dbReference type="Google" id="ProtNLM"/>
    </source>
</evidence>
<reference evidence="2" key="1">
    <citation type="submission" date="2020-03" db="EMBL/GenBank/DDBJ databases">
        <authorList>
            <person name="Weist P."/>
        </authorList>
    </citation>
    <scope>NUCLEOTIDE SEQUENCE</scope>
</reference>
<evidence type="ECO:0000256" key="1">
    <source>
        <dbReference type="ARBA" id="ARBA00022859"/>
    </source>
</evidence>
<dbReference type="GO" id="GO:0007166">
    <property type="term" value="P:cell surface receptor signaling pathway"/>
    <property type="evidence" value="ECO:0007669"/>
    <property type="project" value="TreeGrafter"/>
</dbReference>
<dbReference type="Proteomes" id="UP001153269">
    <property type="component" value="Unassembled WGS sequence"/>
</dbReference>
<proteinExistence type="predicted"/>
<dbReference type="GO" id="GO:0002376">
    <property type="term" value="P:immune system process"/>
    <property type="evidence" value="ECO:0007669"/>
    <property type="project" value="UniProtKB-KW"/>
</dbReference>
<dbReference type="InterPro" id="IPR036179">
    <property type="entry name" value="Ig-like_dom_sf"/>
</dbReference>
<dbReference type="PANTHER" id="PTHR23268">
    <property type="entry name" value="T-CELL RECEPTOR BETA CHAIN"/>
    <property type="match status" value="1"/>
</dbReference>
<organism evidence="2 3">
    <name type="scientific">Pleuronectes platessa</name>
    <name type="common">European plaice</name>
    <dbReference type="NCBI Taxonomy" id="8262"/>
    <lineage>
        <taxon>Eukaryota</taxon>
        <taxon>Metazoa</taxon>
        <taxon>Chordata</taxon>
        <taxon>Craniata</taxon>
        <taxon>Vertebrata</taxon>
        <taxon>Euteleostomi</taxon>
        <taxon>Actinopterygii</taxon>
        <taxon>Neopterygii</taxon>
        <taxon>Teleostei</taxon>
        <taxon>Neoteleostei</taxon>
        <taxon>Acanthomorphata</taxon>
        <taxon>Carangaria</taxon>
        <taxon>Pleuronectiformes</taxon>
        <taxon>Pleuronectoidei</taxon>
        <taxon>Pleuronectidae</taxon>
        <taxon>Pleuronectes</taxon>
    </lineage>
</organism>
<protein>
    <recommendedName>
        <fullName evidence="4">Immunoglobulin V-set domain-containing protein</fullName>
    </recommendedName>
</protein>
<dbReference type="AlphaFoldDB" id="A0A9N7VGQ8"/>
<dbReference type="InterPro" id="IPR013783">
    <property type="entry name" value="Ig-like_fold"/>
</dbReference>
<sequence>MTPPHLITSIITVFWIKGVYLSNDKPVFQTPADLLMKTNGEVNLNLTHHISSYDTILWYQRSAGDSSLKLIGYIFYKTPKIESKFSSRFNVSGNGEKTAFLQIKNLNHPEDSGEYFGAANTQ</sequence>